<evidence type="ECO:0000313" key="5">
    <source>
        <dbReference type="Proteomes" id="UP000824890"/>
    </source>
</evidence>
<comment type="similarity">
    <text evidence="2">Belongs to the AB hydrolase superfamily. Epoxide hydrolase family.</text>
</comment>
<keyword evidence="1" id="KW-0378">Hydrolase</keyword>
<dbReference type="SUPFAM" id="SSF53474">
    <property type="entry name" value="alpha/beta-Hydrolases"/>
    <property type="match status" value="1"/>
</dbReference>
<dbReference type="EMBL" id="JAGKQM010000014">
    <property type="protein sequence ID" value="KAH0886241.1"/>
    <property type="molecule type" value="Genomic_DNA"/>
</dbReference>
<accession>A0ABQ8A158</accession>
<comment type="caution">
    <text evidence="4">The sequence shown here is derived from an EMBL/GenBank/DDBJ whole genome shotgun (WGS) entry which is preliminary data.</text>
</comment>
<evidence type="ECO:0000259" key="3">
    <source>
        <dbReference type="Pfam" id="PF00561"/>
    </source>
</evidence>
<dbReference type="PANTHER" id="PTHR43329">
    <property type="entry name" value="EPOXIDE HYDROLASE"/>
    <property type="match status" value="1"/>
</dbReference>
<proteinExistence type="inferred from homology"/>
<dbReference type="PRINTS" id="PR00111">
    <property type="entry name" value="ABHYDROLASE"/>
</dbReference>
<protein>
    <recommendedName>
        <fullName evidence="3">AB hydrolase-1 domain-containing protein</fullName>
    </recommendedName>
</protein>
<organism evidence="4 5">
    <name type="scientific">Brassica napus</name>
    <name type="common">Rape</name>
    <dbReference type="NCBI Taxonomy" id="3708"/>
    <lineage>
        <taxon>Eukaryota</taxon>
        <taxon>Viridiplantae</taxon>
        <taxon>Streptophyta</taxon>
        <taxon>Embryophyta</taxon>
        <taxon>Tracheophyta</taxon>
        <taxon>Spermatophyta</taxon>
        <taxon>Magnoliopsida</taxon>
        <taxon>eudicotyledons</taxon>
        <taxon>Gunneridae</taxon>
        <taxon>Pentapetalae</taxon>
        <taxon>rosids</taxon>
        <taxon>malvids</taxon>
        <taxon>Brassicales</taxon>
        <taxon>Brassicaceae</taxon>
        <taxon>Brassiceae</taxon>
        <taxon>Brassica</taxon>
    </lineage>
</organism>
<evidence type="ECO:0000313" key="4">
    <source>
        <dbReference type="EMBL" id="KAH0886241.1"/>
    </source>
</evidence>
<dbReference type="InterPro" id="IPR000073">
    <property type="entry name" value="AB_hydrolase_1"/>
</dbReference>
<dbReference type="Gene3D" id="3.40.50.1820">
    <property type="entry name" value="alpha/beta hydrolase"/>
    <property type="match status" value="1"/>
</dbReference>
<dbReference type="InterPro" id="IPR029058">
    <property type="entry name" value="AB_hydrolase_fold"/>
</dbReference>
<sequence length="345" mass="39462">MYAFSIRVDKCQIQNKLVTETTPRKQQHMEHRKLRGNGVDIHVAIQGPSDGPVVLLIHGFPTLWYSWRHQIPGLAALGYRAVAPDLRGYGDSDAPSEISSYTCFHLVGDMIAVISALTEDKVFVVGHDWGALIAWYLCLFRPDKVKALVNLSVPFSFGPKDPTVKPIDVLRKFYGDDFYMCRFQVGVERVVRRILTYRTPRPLILPKDKSFWGPKDETIPLPSWLTEEDVAYYVSKFQEKGYTGGVNYYRNFDRIIDAFSYTGRNNELFAPWVGCKIQVPTKFAIGEQDLVYHFPGAREYIHGPKFKEEVPLLEEPVVIEGAAHFVNQEKPQEILQLIVDFISKF</sequence>
<dbReference type="InterPro" id="IPR000639">
    <property type="entry name" value="Epox_hydrolase-like"/>
</dbReference>
<evidence type="ECO:0000256" key="2">
    <source>
        <dbReference type="ARBA" id="ARBA00038334"/>
    </source>
</evidence>
<dbReference type="PRINTS" id="PR00412">
    <property type="entry name" value="EPOXHYDRLASE"/>
</dbReference>
<reference evidence="4 5" key="1">
    <citation type="submission" date="2021-05" db="EMBL/GenBank/DDBJ databases">
        <title>Genome Assembly of Synthetic Allotetraploid Brassica napus Reveals Homoeologous Exchanges between Subgenomes.</title>
        <authorList>
            <person name="Davis J.T."/>
        </authorList>
    </citation>
    <scope>NUCLEOTIDE SEQUENCE [LARGE SCALE GENOMIC DNA]</scope>
    <source>
        <strain evidence="5">cv. Da-Ae</strain>
        <tissue evidence="4">Seedling</tissue>
    </source>
</reference>
<evidence type="ECO:0000256" key="1">
    <source>
        <dbReference type="ARBA" id="ARBA00022801"/>
    </source>
</evidence>
<keyword evidence="5" id="KW-1185">Reference proteome</keyword>
<gene>
    <name evidence="4" type="ORF">HID58_062337</name>
</gene>
<name>A0ABQ8A158_BRANA</name>
<feature type="domain" description="AB hydrolase-1" evidence="3">
    <location>
        <begin position="52"/>
        <end position="165"/>
    </location>
</feature>
<dbReference type="Proteomes" id="UP000824890">
    <property type="component" value="Unassembled WGS sequence"/>
</dbReference>
<dbReference type="Pfam" id="PF00561">
    <property type="entry name" value="Abhydrolase_1"/>
    <property type="match status" value="1"/>
</dbReference>